<dbReference type="Proteomes" id="UP000070463">
    <property type="component" value="Unassembled WGS sequence"/>
</dbReference>
<keyword evidence="2" id="KW-1185">Reference proteome</keyword>
<name>A0A133UUW3_9EURY</name>
<proteinExistence type="predicted"/>
<evidence type="ECO:0000313" key="2">
    <source>
        <dbReference type="Proteomes" id="UP000070463"/>
    </source>
</evidence>
<gene>
    <name evidence="1" type="ORF">AKJ37_01685</name>
</gene>
<dbReference type="EMBL" id="LHXR01000012">
    <property type="protein sequence ID" value="KXA97998.1"/>
    <property type="molecule type" value="Genomic_DNA"/>
</dbReference>
<comment type="caution">
    <text evidence="1">The sequence shown here is derived from an EMBL/GenBank/DDBJ whole genome shotgun (WGS) entry which is preliminary data.</text>
</comment>
<reference evidence="1 2" key="1">
    <citation type="journal article" date="2016" name="Sci. Rep.">
        <title>Metabolic traits of an uncultured archaeal lineage -MSBL1- from brine pools of the Red Sea.</title>
        <authorList>
            <person name="Mwirichia R."/>
            <person name="Alam I."/>
            <person name="Rashid M."/>
            <person name="Vinu M."/>
            <person name="Ba-Alawi W."/>
            <person name="Anthony Kamau A."/>
            <person name="Kamanda Ngugi D."/>
            <person name="Goker M."/>
            <person name="Klenk H.P."/>
            <person name="Bajic V."/>
            <person name="Stingl U."/>
        </authorList>
    </citation>
    <scope>NUCLEOTIDE SEQUENCE [LARGE SCALE GENOMIC DNA]</scope>
    <source>
        <strain evidence="1">SCGC-AAA259I09</strain>
    </source>
</reference>
<dbReference type="AlphaFoldDB" id="A0A133UUW3"/>
<sequence>MEMRETYKGKVEKYWNLPGQIGEWKLVKCYKGYVAYEHRKSSLRTVASTLGDECFAVGFRLPNGEWRNPKPVMETERGPYFCKRDKVAGKLEEFLEEHQDVGKIMGKIAVRREKKEV</sequence>
<evidence type="ECO:0000313" key="1">
    <source>
        <dbReference type="EMBL" id="KXA97998.1"/>
    </source>
</evidence>
<protein>
    <submittedName>
        <fullName evidence="1">Uncharacterized protein</fullName>
    </submittedName>
</protein>
<accession>A0A133UUW3</accession>
<organism evidence="1 2">
    <name type="scientific">candidate division MSBL1 archaeon SCGC-AAA259I09</name>
    <dbReference type="NCBI Taxonomy" id="1698267"/>
    <lineage>
        <taxon>Archaea</taxon>
        <taxon>Methanobacteriati</taxon>
        <taxon>Methanobacteriota</taxon>
        <taxon>candidate division MSBL1</taxon>
    </lineage>
</organism>